<reference evidence="3" key="1">
    <citation type="submission" date="2021-04" db="EMBL/GenBank/DDBJ databases">
        <authorList>
            <person name="Hartkoorn R.C."/>
            <person name="Beaudoing E."/>
            <person name="Hot D."/>
        </authorList>
    </citation>
    <scope>NUCLEOTIDE SEQUENCE</scope>
    <source>
        <strain evidence="3">NRRL B-16292</strain>
    </source>
</reference>
<dbReference type="PANTHER" id="PTHR43664:SF1">
    <property type="entry name" value="BETA-METHYLMALYL-COA DEHYDRATASE"/>
    <property type="match status" value="1"/>
</dbReference>
<evidence type="ECO:0000313" key="3">
    <source>
        <dbReference type="EMBL" id="UWP79757.1"/>
    </source>
</evidence>
<dbReference type="Gene3D" id="3.10.129.10">
    <property type="entry name" value="Hotdog Thioesterase"/>
    <property type="match status" value="1"/>
</dbReference>
<dbReference type="Proteomes" id="UP001059617">
    <property type="component" value="Chromosome"/>
</dbReference>
<dbReference type="EMBL" id="CP073720">
    <property type="protein sequence ID" value="UWP79757.1"/>
    <property type="molecule type" value="Genomic_DNA"/>
</dbReference>
<accession>A0ABY5VPR6</accession>
<protein>
    <submittedName>
        <fullName evidence="3">MaoC/PaaZ C-terminal domain-containing protein</fullName>
    </submittedName>
</protein>
<evidence type="ECO:0000259" key="2">
    <source>
        <dbReference type="Pfam" id="PF01575"/>
    </source>
</evidence>
<dbReference type="RefSeq" id="WP_259857515.1">
    <property type="nucleotide sequence ID" value="NZ_BAAAST010000001.1"/>
</dbReference>
<dbReference type="SUPFAM" id="SSF54637">
    <property type="entry name" value="Thioesterase/thiol ester dehydrase-isomerase"/>
    <property type="match status" value="1"/>
</dbReference>
<sequence>MTVDRRTVERLYFEDVPVGVTFSTSGRTIGDGDVSQFAGLTGDYNSLHVDEEYARSTPFGGRIAHGVLVQAIANGLTTRLPLLIGLQEALRGLLSVECRWPAPTRIGDTVHVDYQVLEKSLTQSGTKGVVVEQRTALNQHGQTVMVSVSRLLVACRSEAAGR</sequence>
<evidence type="ECO:0000256" key="1">
    <source>
        <dbReference type="ARBA" id="ARBA00005254"/>
    </source>
</evidence>
<dbReference type="InterPro" id="IPR052342">
    <property type="entry name" value="MCH/BMMD"/>
</dbReference>
<dbReference type="InterPro" id="IPR002539">
    <property type="entry name" value="MaoC-like_dom"/>
</dbReference>
<feature type="domain" description="MaoC-like" evidence="2">
    <location>
        <begin position="24"/>
        <end position="127"/>
    </location>
</feature>
<comment type="similarity">
    <text evidence="1">Belongs to the enoyl-CoA hydratase/isomerase family.</text>
</comment>
<keyword evidence="4" id="KW-1185">Reference proteome</keyword>
<reference evidence="3" key="2">
    <citation type="submission" date="2022-09" db="EMBL/GenBank/DDBJ databases">
        <title>Biosynthetic gene clusters of Dactylosporangioum fulvum.</title>
        <authorList>
            <person name="Caradec T."/>
        </authorList>
    </citation>
    <scope>NUCLEOTIDE SEQUENCE</scope>
    <source>
        <strain evidence="3">NRRL B-16292</strain>
    </source>
</reference>
<dbReference type="Pfam" id="PF01575">
    <property type="entry name" value="MaoC_dehydratas"/>
    <property type="match status" value="1"/>
</dbReference>
<dbReference type="PANTHER" id="PTHR43664">
    <property type="entry name" value="MONOAMINE OXIDASE-RELATED"/>
    <property type="match status" value="1"/>
</dbReference>
<gene>
    <name evidence="3" type="ORF">Dfulv_31940</name>
</gene>
<organism evidence="3 4">
    <name type="scientific">Dactylosporangium fulvum</name>
    <dbReference type="NCBI Taxonomy" id="53359"/>
    <lineage>
        <taxon>Bacteria</taxon>
        <taxon>Bacillati</taxon>
        <taxon>Actinomycetota</taxon>
        <taxon>Actinomycetes</taxon>
        <taxon>Micromonosporales</taxon>
        <taxon>Micromonosporaceae</taxon>
        <taxon>Dactylosporangium</taxon>
    </lineage>
</organism>
<proteinExistence type="inferred from homology"/>
<evidence type="ECO:0000313" key="4">
    <source>
        <dbReference type="Proteomes" id="UP001059617"/>
    </source>
</evidence>
<dbReference type="InterPro" id="IPR029069">
    <property type="entry name" value="HotDog_dom_sf"/>
</dbReference>
<name>A0ABY5VPR6_9ACTN</name>